<evidence type="ECO:0000256" key="2">
    <source>
        <dbReference type="ARBA" id="ARBA00023125"/>
    </source>
</evidence>
<dbReference type="InterPro" id="IPR001647">
    <property type="entry name" value="HTH_TetR"/>
</dbReference>
<dbReference type="PANTHER" id="PTHR47506">
    <property type="entry name" value="TRANSCRIPTIONAL REGULATORY PROTEIN"/>
    <property type="match status" value="1"/>
</dbReference>
<gene>
    <name evidence="6" type="ORF">OG469_23535</name>
</gene>
<dbReference type="NCBIfam" id="NF041196">
    <property type="entry name" value="ScbR_bind_reg"/>
    <property type="match status" value="1"/>
</dbReference>
<dbReference type="EMBL" id="CP108482">
    <property type="protein sequence ID" value="WUS58225.1"/>
    <property type="molecule type" value="Genomic_DNA"/>
</dbReference>
<evidence type="ECO:0000313" key="7">
    <source>
        <dbReference type="Proteomes" id="UP001432014"/>
    </source>
</evidence>
<evidence type="ECO:0000256" key="4">
    <source>
        <dbReference type="PROSITE-ProRule" id="PRU00335"/>
    </source>
</evidence>
<evidence type="ECO:0000259" key="5">
    <source>
        <dbReference type="PROSITE" id="PS50977"/>
    </source>
</evidence>
<dbReference type="Pfam" id="PF00440">
    <property type="entry name" value="TetR_N"/>
    <property type="match status" value="1"/>
</dbReference>
<dbReference type="Gene3D" id="1.10.357.10">
    <property type="entry name" value="Tetracycline Repressor, domain 2"/>
    <property type="match status" value="1"/>
</dbReference>
<dbReference type="InterPro" id="IPR047923">
    <property type="entry name" value="ArpA-like"/>
</dbReference>
<dbReference type="RefSeq" id="WP_329495709.1">
    <property type="nucleotide sequence ID" value="NZ_CP108460.1"/>
</dbReference>
<keyword evidence="1" id="KW-0805">Transcription regulation</keyword>
<name>A0ABZ1WBI8_9ACTN</name>
<dbReference type="InterPro" id="IPR036271">
    <property type="entry name" value="Tet_transcr_reg_TetR-rel_C_sf"/>
</dbReference>
<evidence type="ECO:0000256" key="1">
    <source>
        <dbReference type="ARBA" id="ARBA00023015"/>
    </source>
</evidence>
<accession>A0ABZ1WBI8</accession>
<dbReference type="SUPFAM" id="SSF46689">
    <property type="entry name" value="Homeodomain-like"/>
    <property type="match status" value="1"/>
</dbReference>
<protein>
    <submittedName>
        <fullName evidence="6">TetR/AcrR family transcriptional regulator</fullName>
    </submittedName>
</protein>
<dbReference type="PROSITE" id="PS50977">
    <property type="entry name" value="HTH_TETR_2"/>
    <property type="match status" value="1"/>
</dbReference>
<keyword evidence="3" id="KW-0804">Transcription</keyword>
<feature type="DNA-binding region" description="H-T-H motif" evidence="4">
    <location>
        <begin position="31"/>
        <end position="50"/>
    </location>
</feature>
<keyword evidence="2 4" id="KW-0238">DNA-binding</keyword>
<dbReference type="Proteomes" id="UP001432014">
    <property type="component" value="Chromosome"/>
</dbReference>
<dbReference type="SUPFAM" id="SSF48498">
    <property type="entry name" value="Tetracyclin repressor-like, C-terminal domain"/>
    <property type="match status" value="1"/>
</dbReference>
<organism evidence="6 7">
    <name type="scientific">Kitasatospora herbaricolor</name>
    <dbReference type="NCBI Taxonomy" id="68217"/>
    <lineage>
        <taxon>Bacteria</taxon>
        <taxon>Bacillati</taxon>
        <taxon>Actinomycetota</taxon>
        <taxon>Actinomycetes</taxon>
        <taxon>Kitasatosporales</taxon>
        <taxon>Streptomycetaceae</taxon>
        <taxon>Kitasatospora</taxon>
    </lineage>
</organism>
<evidence type="ECO:0000313" key="6">
    <source>
        <dbReference type="EMBL" id="WUS58225.1"/>
    </source>
</evidence>
<feature type="domain" description="HTH tetR-type" evidence="5">
    <location>
        <begin position="8"/>
        <end position="68"/>
    </location>
</feature>
<sequence length="304" mass="30935">MVKQERAGRTRQAVLLAAARTFADAGYESASLVDISRCAGVSKGALYFHFVSKQALAEGVRAAARRVIATAVLRARRSDGPAVQALIDLAHELARLLREDIVVRAGVLLSQGTQSGKEPGADAPEGCGPWRDWTVMVRRQLVLAETAGELRPGTGPQESAELLTAVAAGLVLLSWADAAVLRPEAVATVLASALPALVPAGRIGEYRTEGAGVFPAAGAPSAAAGPAPAVGPAVGGATDPGTDRAAVPGPAWVFDLGRGFVPAPAHVPAPVYEPAPAHVPAPVYQPGFGPGYEPGFEPCSAASG</sequence>
<proteinExistence type="predicted"/>
<dbReference type="PROSITE" id="PS01081">
    <property type="entry name" value="HTH_TETR_1"/>
    <property type="match status" value="1"/>
</dbReference>
<dbReference type="PRINTS" id="PR00455">
    <property type="entry name" value="HTHTETR"/>
</dbReference>
<reference evidence="6 7" key="1">
    <citation type="submission" date="2022-10" db="EMBL/GenBank/DDBJ databases">
        <title>The complete genomes of actinobacterial strains from the NBC collection.</title>
        <authorList>
            <person name="Joergensen T.S."/>
            <person name="Alvarez Arevalo M."/>
            <person name="Sterndorff E.B."/>
            <person name="Faurdal D."/>
            <person name="Vuksanovic O."/>
            <person name="Mourched A.-S."/>
            <person name="Charusanti P."/>
            <person name="Shaw S."/>
            <person name="Blin K."/>
            <person name="Weber T."/>
        </authorList>
    </citation>
    <scope>NUCLEOTIDE SEQUENCE [LARGE SCALE GENOMIC DNA]</scope>
    <source>
        <strain evidence="6 7">NBC_01247</strain>
    </source>
</reference>
<evidence type="ECO:0000256" key="3">
    <source>
        <dbReference type="ARBA" id="ARBA00023163"/>
    </source>
</evidence>
<keyword evidence="7" id="KW-1185">Reference proteome</keyword>
<dbReference type="InterPro" id="IPR023772">
    <property type="entry name" value="DNA-bd_HTH_TetR-type_CS"/>
</dbReference>
<dbReference type="PANTHER" id="PTHR47506:SF1">
    <property type="entry name" value="HTH-TYPE TRANSCRIPTIONAL REGULATOR YJDC"/>
    <property type="match status" value="1"/>
</dbReference>
<dbReference type="InterPro" id="IPR009057">
    <property type="entry name" value="Homeodomain-like_sf"/>
</dbReference>